<evidence type="ECO:0000259" key="13">
    <source>
        <dbReference type="PROSITE" id="PS50014"/>
    </source>
</evidence>
<dbReference type="InterPro" id="IPR001487">
    <property type="entry name" value="Bromodomain"/>
</dbReference>
<keyword evidence="17" id="KW-1185">Reference proteome</keyword>
<feature type="region of interest" description="Disordered" evidence="12">
    <location>
        <begin position="904"/>
        <end position="982"/>
    </location>
</feature>
<evidence type="ECO:0000256" key="2">
    <source>
        <dbReference type="ARBA" id="ARBA00022723"/>
    </source>
</evidence>
<keyword evidence="4" id="KW-0862">Zinc</keyword>
<dbReference type="InterPro" id="IPR038028">
    <property type="entry name" value="BPTF"/>
</dbReference>
<evidence type="ECO:0000256" key="5">
    <source>
        <dbReference type="ARBA" id="ARBA00023015"/>
    </source>
</evidence>
<evidence type="ECO:0000313" key="17">
    <source>
        <dbReference type="Proteomes" id="UP000594262"/>
    </source>
</evidence>
<evidence type="ECO:0008006" key="18">
    <source>
        <dbReference type="Google" id="ProtNLM"/>
    </source>
</evidence>
<keyword evidence="3 10" id="KW-0863">Zinc-finger</keyword>
<dbReference type="Proteomes" id="UP000594262">
    <property type="component" value="Unplaced"/>
</dbReference>
<proteinExistence type="predicted"/>
<name>A0A7M5X5P5_9CNID</name>
<feature type="compositionally biased region" description="Polar residues" evidence="12">
    <location>
        <begin position="941"/>
        <end position="979"/>
    </location>
</feature>
<dbReference type="PANTHER" id="PTHR45975:SF2">
    <property type="entry name" value="NUCLEOSOME-REMODELING FACTOR SUBUNIT BPTF"/>
    <property type="match status" value="1"/>
</dbReference>
<dbReference type="OrthoDB" id="784962at2759"/>
<dbReference type="PROSITE" id="PS01359">
    <property type="entry name" value="ZF_PHD_1"/>
    <property type="match status" value="1"/>
</dbReference>
<feature type="domain" description="PHD-type" evidence="14">
    <location>
        <begin position="1684"/>
        <end position="1735"/>
    </location>
</feature>
<feature type="domain" description="PHD-type" evidence="14">
    <location>
        <begin position="270"/>
        <end position="317"/>
    </location>
</feature>
<dbReference type="GO" id="GO:0016589">
    <property type="term" value="C:NURF complex"/>
    <property type="evidence" value="ECO:0007669"/>
    <property type="project" value="InterPro"/>
</dbReference>
<dbReference type="SMART" id="SM00571">
    <property type="entry name" value="DDT"/>
    <property type="match status" value="1"/>
</dbReference>
<dbReference type="InterPro" id="IPR028941">
    <property type="entry name" value="WHIM2_dom"/>
</dbReference>
<sequence>MVRARGGLTRAREPSRKSKKPPSTPKEPKSPRKSRSRKGKKFADYARNFVGDSDSDSNASEGSLATVESLEDSVDVTDKNEQLEYEGSTPKVAWFGTVDPEDIPGPLLLPVSSNDLLIEKEHLLQALEVYEAVRHFGRVLKISTFGFEDLCAALAAKELTPLLSEIHLLLLNSVISLDEACQINHSSLEEKDMVSLQIHTMDEFTWPEVIRLYAHSDRDFGFLVPIVERETYPIVPVEDTLKVLTWLVNCCMMTPHIREEIANEGLFISDDHCRKCCKMGELLCCELCPAVYHLDCLTPSLSEVPDNEWFCPVCEASKVKGVTDVLTEVDRCQVYRNEPLGSDRHGRVYWFIVRRIIVEGRHDVFYYSTQKHLDELTRALRSQEEYVLLNAIDERYDEIVKHMKITDELYIEKKGEKHSFLEKPRTNLKLQESLDYKSDVEQHARENLRGLTSPISDPDDTKVKFVDDSLIKDQVKPFDVKDYEAKRGPITKDTNSPQSPNRGSPTEGLVKEIKNEFKNFEEEIKFKDLEDAASELEEMTDQKMTEESSLSTQSASESESPIKRDPMPTEDIYYFKLGQDGAYQHYKNQFSSNHLARSKHDINIERERRKYVHARFSLDGFRWIGSCFRGDLGQVSTLQNTLVNFESTIPAAFMHPNWYKERNFWIQAVKLCTEVTHFSAILMYLEEIIKPIIMVNSWKQTCGSLQWDRIQGELKPAKSKQTKKSQQVEKIEVVSDDEIDIPLDDLIPVKFRWKPKHSVWEQKGESYRIYGSGGWMWTCSYKHKQKQYTKKQKREKLHELLKTIKAEKGSSYERNSKLNVIENSTKDYENLTLLHSPESDNEDAEVFKTTLVKRPAILSKSTRDDISNFGKQNIDCKWKGKTKMKILQECDSDLLKAVFEKREPKEQVTIKTENTENERSNEQVNLNSNESLSNVSPESNDQSVNPIPNNTSLKQEPQTPSNQMKQEGVENTPNGSTLKISAPTPSIEIEPMVSQNGATGQEKKFLKVTTKVPLSATNDPQKLLQLINGGNNQLSIMKALEAAGMKAPGGKVLAFRTSSGNFVIKAADSIATSKPVIKTPTSIKTVTTSSNQTTPLAAPRTALSSSVSTFAKNLNQQTAFLSKVEKRILLIHKPYKTASSLLEEETKKLNNQRLGVKRIFTLQKHSVRKLARGNYFKQANGFLYNIRSASSSWPKGMPRPTLRMAWRYLTASSKHFSSIAHLLRMLHSSIDWDTINDQPHKGIKRVVTSLKGIITIEILDGEPISSNGLIYRYKIRKIYQPFKVRTKKSKPASPKTPEPAVSRRSLIGINLRERTTPLKYTIDEDDNLSSSEDENGEVFPKEKTTYEKWMVEDELNPWEVRQYWDRVKTERSMKNYRTDNKAQNVFKPASLQAPVKKILADSAIKRAKMGLQKGQLGIKTNIAPLSSLNGQHIYPKPLGIAGSTSISNVLLNKFPSHNKFAPPKGISPLGRSKVITPRQQGRRTAVHPEPEYLIAKSVLEGVIKKVETIQRRDNKRKAKKEGAIKKQRMVEISRLGNLLEDRKEKLKREMKRKRAILEELMLQELRAEFEVKKAAEGEEIIRMDTIEESDDALLQVDEEEDGEEESLVSELPTPQAIKKRVSTDNNEDLEPEHKKKKKKVKKTSLTKEIKEKIEPVIKASKQVAPSTPKKANTVGAAAKKTDTKLYCICKTPYEDTKFYVGCDLCNDWFHGTCVGVSETDAKTMDEFICKECSKQNQIVEEKELYCLCKQPYDDLQFYIGCDFCQDWFHGTCVGITQIEAAGIKQYRCPNCCDKNDQNLIELRKLSTKEIDGLKRLHRSLKSHKMAWPFQQPVDATDIPDYYEQIKEPMDFETMSKKLREKKYTTLAEFVADVSRIFNNCRIFNPPDSSFYKCAEVLDNFFVQKLKGFKNTLMKGR</sequence>
<keyword evidence="8" id="KW-0539">Nucleus</keyword>
<dbReference type="SMART" id="SM00297">
    <property type="entry name" value="BROMO"/>
    <property type="match status" value="1"/>
</dbReference>
<evidence type="ECO:0000256" key="12">
    <source>
        <dbReference type="SAM" id="MobiDB-lite"/>
    </source>
</evidence>
<evidence type="ECO:0000259" key="15">
    <source>
        <dbReference type="PROSITE" id="PS50827"/>
    </source>
</evidence>
<dbReference type="PROSITE" id="PS50016">
    <property type="entry name" value="ZF_PHD_2"/>
    <property type="match status" value="3"/>
</dbReference>
<dbReference type="Pfam" id="PF15613">
    <property type="entry name" value="WSD"/>
    <property type="match status" value="1"/>
</dbReference>
<feature type="compositionally biased region" description="Low complexity" evidence="12">
    <location>
        <begin position="547"/>
        <end position="559"/>
    </location>
</feature>
<dbReference type="InterPro" id="IPR018359">
    <property type="entry name" value="Bromodomain_CS"/>
</dbReference>
<dbReference type="RefSeq" id="XP_066910592.1">
    <property type="nucleotide sequence ID" value="XM_067054491.1"/>
</dbReference>
<dbReference type="SUPFAM" id="SSF57903">
    <property type="entry name" value="FYVE/PHD zinc finger"/>
    <property type="match status" value="3"/>
</dbReference>
<evidence type="ECO:0000256" key="10">
    <source>
        <dbReference type="PROSITE-ProRule" id="PRU00146"/>
    </source>
</evidence>
<feature type="domain" description="PHD-type" evidence="14">
    <location>
        <begin position="1743"/>
        <end position="1794"/>
    </location>
</feature>
<accession>A0A7M5X5P5</accession>
<dbReference type="InterPro" id="IPR011011">
    <property type="entry name" value="Znf_FYVE_PHD"/>
</dbReference>
<dbReference type="Gene3D" id="1.20.920.10">
    <property type="entry name" value="Bromodomain-like"/>
    <property type="match status" value="1"/>
</dbReference>
<evidence type="ECO:0000256" key="4">
    <source>
        <dbReference type="ARBA" id="ARBA00022833"/>
    </source>
</evidence>
<evidence type="ECO:0000256" key="6">
    <source>
        <dbReference type="ARBA" id="ARBA00023117"/>
    </source>
</evidence>
<dbReference type="InterPro" id="IPR001965">
    <property type="entry name" value="Znf_PHD"/>
</dbReference>
<organism evidence="16 17">
    <name type="scientific">Clytia hemisphaerica</name>
    <dbReference type="NCBI Taxonomy" id="252671"/>
    <lineage>
        <taxon>Eukaryota</taxon>
        <taxon>Metazoa</taxon>
        <taxon>Cnidaria</taxon>
        <taxon>Hydrozoa</taxon>
        <taxon>Hydroidolina</taxon>
        <taxon>Leptothecata</taxon>
        <taxon>Obeliida</taxon>
        <taxon>Clytiidae</taxon>
        <taxon>Clytia</taxon>
    </lineage>
</organism>
<dbReference type="CDD" id="cd05509">
    <property type="entry name" value="Bromo_gcn5_like"/>
    <property type="match status" value="1"/>
</dbReference>
<dbReference type="InterPro" id="IPR019786">
    <property type="entry name" value="Zinc_finger_PHD-type_CS"/>
</dbReference>
<dbReference type="CDD" id="cd15560">
    <property type="entry name" value="PHD2_3_BPTF"/>
    <property type="match status" value="2"/>
</dbReference>
<dbReference type="SUPFAM" id="SSF47370">
    <property type="entry name" value="Bromodomain"/>
    <property type="match status" value="1"/>
</dbReference>
<evidence type="ECO:0000256" key="9">
    <source>
        <dbReference type="PROSITE-ProRule" id="PRU00035"/>
    </source>
</evidence>
<dbReference type="CDD" id="cd15532">
    <property type="entry name" value="PHD2_CHD_II"/>
    <property type="match status" value="1"/>
</dbReference>
<dbReference type="InterPro" id="IPR036427">
    <property type="entry name" value="Bromodomain-like_sf"/>
</dbReference>
<dbReference type="Pfam" id="PF00439">
    <property type="entry name" value="Bromodomain"/>
    <property type="match status" value="1"/>
</dbReference>
<evidence type="ECO:0000256" key="1">
    <source>
        <dbReference type="ARBA" id="ARBA00004123"/>
    </source>
</evidence>
<dbReference type="PROSITE" id="PS00633">
    <property type="entry name" value="BROMODOMAIN_1"/>
    <property type="match status" value="1"/>
</dbReference>
<dbReference type="SMART" id="SM00249">
    <property type="entry name" value="PHD"/>
    <property type="match status" value="3"/>
</dbReference>
<keyword evidence="7" id="KW-0804">Transcription</keyword>
<reference evidence="16" key="1">
    <citation type="submission" date="2021-01" db="UniProtKB">
        <authorList>
            <consortium name="EnsemblMetazoa"/>
        </authorList>
    </citation>
    <scope>IDENTIFICATION</scope>
</reference>
<dbReference type="Pfam" id="PF00628">
    <property type="entry name" value="PHD"/>
    <property type="match status" value="3"/>
</dbReference>
<dbReference type="InterPro" id="IPR018501">
    <property type="entry name" value="DDT_dom"/>
</dbReference>
<keyword evidence="11" id="KW-0175">Coiled coil</keyword>
<dbReference type="PROSITE" id="PS50827">
    <property type="entry name" value="DDT"/>
    <property type="match status" value="1"/>
</dbReference>
<evidence type="ECO:0000256" key="8">
    <source>
        <dbReference type="ARBA" id="ARBA00023242"/>
    </source>
</evidence>
<feature type="compositionally biased region" description="Basic residues" evidence="12">
    <location>
        <begin position="31"/>
        <end position="40"/>
    </location>
</feature>
<dbReference type="GO" id="GO:0000978">
    <property type="term" value="F:RNA polymerase II cis-regulatory region sequence-specific DNA binding"/>
    <property type="evidence" value="ECO:0007669"/>
    <property type="project" value="TreeGrafter"/>
</dbReference>
<keyword evidence="6 9" id="KW-0103">Bromodomain</keyword>
<dbReference type="GO" id="GO:0006357">
    <property type="term" value="P:regulation of transcription by RNA polymerase II"/>
    <property type="evidence" value="ECO:0007669"/>
    <property type="project" value="InterPro"/>
</dbReference>
<evidence type="ECO:0000259" key="14">
    <source>
        <dbReference type="PROSITE" id="PS50016"/>
    </source>
</evidence>
<evidence type="ECO:0000256" key="11">
    <source>
        <dbReference type="SAM" id="Coils"/>
    </source>
</evidence>
<feature type="compositionally biased region" description="Low complexity" evidence="12">
    <location>
        <begin position="922"/>
        <end position="940"/>
    </location>
</feature>
<comment type="subcellular location">
    <subcellularLocation>
        <location evidence="1">Nucleus</location>
    </subcellularLocation>
</comment>
<dbReference type="PANTHER" id="PTHR45975">
    <property type="entry name" value="NUCLEOSOME-REMODELING FACTOR SUBUNIT BPTF"/>
    <property type="match status" value="1"/>
</dbReference>
<evidence type="ECO:0000313" key="16">
    <source>
        <dbReference type="EnsemblMetazoa" id="CLYHEMP017913.1"/>
    </source>
</evidence>
<feature type="region of interest" description="Disordered" evidence="12">
    <location>
        <begin position="482"/>
        <end position="508"/>
    </location>
</feature>
<feature type="coiled-coil region" evidence="11">
    <location>
        <begin position="1529"/>
        <end position="1563"/>
    </location>
</feature>
<evidence type="ECO:0000256" key="3">
    <source>
        <dbReference type="ARBA" id="ARBA00022771"/>
    </source>
</evidence>
<dbReference type="PROSITE" id="PS50014">
    <property type="entry name" value="BROMODOMAIN_2"/>
    <property type="match status" value="1"/>
</dbReference>
<feature type="region of interest" description="Disordered" evidence="12">
    <location>
        <begin position="538"/>
        <end position="567"/>
    </location>
</feature>
<dbReference type="Gene3D" id="3.30.40.10">
    <property type="entry name" value="Zinc/RING finger domain, C3HC4 (zinc finger)"/>
    <property type="match status" value="3"/>
</dbReference>
<evidence type="ECO:0000256" key="7">
    <source>
        <dbReference type="ARBA" id="ARBA00023163"/>
    </source>
</evidence>
<dbReference type="GeneID" id="136797909"/>
<feature type="region of interest" description="Disordered" evidence="12">
    <location>
        <begin position="1597"/>
        <end position="1641"/>
    </location>
</feature>
<dbReference type="EnsemblMetazoa" id="CLYHEMT017913.1">
    <property type="protein sequence ID" value="CLYHEMP017913.1"/>
    <property type="gene ID" value="CLYHEMG017913"/>
</dbReference>
<feature type="compositionally biased region" description="Polar residues" evidence="12">
    <location>
        <begin position="492"/>
        <end position="504"/>
    </location>
</feature>
<keyword evidence="2" id="KW-0479">Metal-binding</keyword>
<feature type="region of interest" description="Disordered" evidence="12">
    <location>
        <begin position="1"/>
        <end position="77"/>
    </location>
</feature>
<dbReference type="InterPro" id="IPR013083">
    <property type="entry name" value="Znf_RING/FYVE/PHD"/>
</dbReference>
<dbReference type="InterPro" id="IPR019787">
    <property type="entry name" value="Znf_PHD-finger"/>
</dbReference>
<dbReference type="PRINTS" id="PR00503">
    <property type="entry name" value="BROMODOMAIN"/>
</dbReference>
<dbReference type="Pfam" id="PF02791">
    <property type="entry name" value="DDT"/>
    <property type="match status" value="1"/>
</dbReference>
<dbReference type="GO" id="GO:0008270">
    <property type="term" value="F:zinc ion binding"/>
    <property type="evidence" value="ECO:0007669"/>
    <property type="project" value="UniProtKB-KW"/>
</dbReference>
<protein>
    <recommendedName>
        <fullName evidence="18">Nucleosome-remodeling factor subunit BPTF</fullName>
    </recommendedName>
</protein>
<feature type="compositionally biased region" description="Basic and acidic residues" evidence="12">
    <location>
        <begin position="904"/>
        <end position="921"/>
    </location>
</feature>
<feature type="domain" description="Bromo" evidence="13">
    <location>
        <begin position="1821"/>
        <end position="1891"/>
    </location>
</feature>
<feature type="domain" description="DDT" evidence="15">
    <location>
        <begin position="120"/>
        <end position="180"/>
    </location>
</feature>
<feature type="compositionally biased region" description="Acidic residues" evidence="12">
    <location>
        <begin position="1597"/>
        <end position="1607"/>
    </location>
</feature>
<keyword evidence="5" id="KW-0805">Transcription regulation</keyword>